<dbReference type="PANTHER" id="PTHR22916">
    <property type="entry name" value="GLYCOSYLTRANSFERASE"/>
    <property type="match status" value="1"/>
</dbReference>
<dbReference type="RefSeq" id="WP_284197250.1">
    <property type="nucleotide sequence ID" value="NZ_BSOG01000003.1"/>
</dbReference>
<feature type="domain" description="Glycosyltransferase 2-like" evidence="2">
    <location>
        <begin position="9"/>
        <end position="113"/>
    </location>
</feature>
<feature type="transmembrane region" description="Helical" evidence="1">
    <location>
        <begin position="303"/>
        <end position="319"/>
    </location>
</feature>
<dbReference type="PANTHER" id="PTHR22916:SF3">
    <property type="entry name" value="UDP-GLCNAC:BETAGAL BETA-1,3-N-ACETYLGLUCOSAMINYLTRANSFERASE-LIKE PROTEIN 1"/>
    <property type="match status" value="1"/>
</dbReference>
<keyword evidence="1" id="KW-1133">Transmembrane helix</keyword>
<evidence type="ECO:0000259" key="2">
    <source>
        <dbReference type="Pfam" id="PF00535"/>
    </source>
</evidence>
<evidence type="ECO:0000256" key="1">
    <source>
        <dbReference type="SAM" id="Phobius"/>
    </source>
</evidence>
<dbReference type="SUPFAM" id="SSF53448">
    <property type="entry name" value="Nucleotide-diphospho-sugar transferases"/>
    <property type="match status" value="1"/>
</dbReference>
<evidence type="ECO:0000313" key="4">
    <source>
        <dbReference type="Proteomes" id="UP001156706"/>
    </source>
</evidence>
<reference evidence="4" key="1">
    <citation type="journal article" date="2019" name="Int. J. Syst. Evol. Microbiol.">
        <title>The Global Catalogue of Microorganisms (GCM) 10K type strain sequencing project: providing services to taxonomists for standard genome sequencing and annotation.</title>
        <authorList>
            <consortium name="The Broad Institute Genomics Platform"/>
            <consortium name="The Broad Institute Genome Sequencing Center for Infectious Disease"/>
            <person name="Wu L."/>
            <person name="Ma J."/>
        </authorList>
    </citation>
    <scope>NUCLEOTIDE SEQUENCE [LARGE SCALE GENOMIC DNA]</scope>
    <source>
        <strain evidence="4">NBRC 110044</strain>
    </source>
</reference>
<organism evidence="3 4">
    <name type="scientific">Chitinimonas prasina</name>
    <dbReference type="NCBI Taxonomy" id="1434937"/>
    <lineage>
        <taxon>Bacteria</taxon>
        <taxon>Pseudomonadati</taxon>
        <taxon>Pseudomonadota</taxon>
        <taxon>Betaproteobacteria</taxon>
        <taxon>Neisseriales</taxon>
        <taxon>Chitinibacteraceae</taxon>
        <taxon>Chitinimonas</taxon>
    </lineage>
</organism>
<keyword evidence="4" id="KW-1185">Reference proteome</keyword>
<dbReference type="Proteomes" id="UP001156706">
    <property type="component" value="Unassembled WGS sequence"/>
</dbReference>
<dbReference type="InterPro" id="IPR001173">
    <property type="entry name" value="Glyco_trans_2-like"/>
</dbReference>
<dbReference type="CDD" id="cd00761">
    <property type="entry name" value="Glyco_tranf_GTA_type"/>
    <property type="match status" value="1"/>
</dbReference>
<dbReference type="EMBL" id="BSOG01000003">
    <property type="protein sequence ID" value="GLR14173.1"/>
    <property type="molecule type" value="Genomic_DNA"/>
</dbReference>
<protein>
    <recommendedName>
        <fullName evidence="2">Glycosyltransferase 2-like domain-containing protein</fullName>
    </recommendedName>
</protein>
<sequence>MVDGAPRLSLLLIAYNQAGTIADAIAGALSQDYANLEIILSDDASSDETWQLIQQAVSDYRGPHRIVLNRNPSNLGIGAHLDRVARLSSGELLLVAAGDDVSLPQRASLCAAAWVAAECRPDLIAGSLIAMDADGSRQESISPDQLATYRNAADWLARPPLVIGAAQAWTRRLFDRHGGLPSGVVYEDLVMVFRAIVGGGAITLEQPLVRYRRGGYSAKQASLSAADVARRLLRGARGALVEIPLLLQAAQLAGQEAAVASAFAAKLRREGFIYDMLTASSQAQRLRLFISAPGVPLAVRLRLLAYAAFPWVLAPWFAAKRWRARRKAAKVH</sequence>
<proteinExistence type="predicted"/>
<name>A0ABQ5YI85_9NEIS</name>
<comment type="caution">
    <text evidence="3">The sequence shown here is derived from an EMBL/GenBank/DDBJ whole genome shotgun (WGS) entry which is preliminary data.</text>
</comment>
<accession>A0ABQ5YI85</accession>
<keyword evidence="1" id="KW-0812">Transmembrane</keyword>
<dbReference type="InterPro" id="IPR029044">
    <property type="entry name" value="Nucleotide-diphossugar_trans"/>
</dbReference>
<dbReference type="Pfam" id="PF00535">
    <property type="entry name" value="Glycos_transf_2"/>
    <property type="match status" value="1"/>
</dbReference>
<evidence type="ECO:0000313" key="3">
    <source>
        <dbReference type="EMBL" id="GLR14173.1"/>
    </source>
</evidence>
<dbReference type="Gene3D" id="3.90.550.10">
    <property type="entry name" value="Spore Coat Polysaccharide Biosynthesis Protein SpsA, Chain A"/>
    <property type="match status" value="1"/>
</dbReference>
<keyword evidence="1" id="KW-0472">Membrane</keyword>
<gene>
    <name evidence="3" type="ORF">GCM10007907_29630</name>
</gene>